<reference evidence="2 3" key="1">
    <citation type="submission" date="2020-07" db="EMBL/GenBank/DDBJ databases">
        <title>Sequencing the genomes of 1000 actinobacteria strains.</title>
        <authorList>
            <person name="Klenk H.-P."/>
        </authorList>
    </citation>
    <scope>NUCLEOTIDE SEQUENCE [LARGE SCALE GENOMIC DNA]</scope>
    <source>
        <strain evidence="2 3">DSM 44121</strain>
    </source>
</reference>
<name>A0A7W3JAG5_9MICO</name>
<evidence type="ECO:0000313" key="2">
    <source>
        <dbReference type="EMBL" id="MBA8809272.1"/>
    </source>
</evidence>
<feature type="transmembrane region" description="Helical" evidence="1">
    <location>
        <begin position="244"/>
        <end position="267"/>
    </location>
</feature>
<organism evidence="2 3">
    <name type="scientific">Promicromonospora sukumoe</name>
    <dbReference type="NCBI Taxonomy" id="88382"/>
    <lineage>
        <taxon>Bacteria</taxon>
        <taxon>Bacillati</taxon>
        <taxon>Actinomycetota</taxon>
        <taxon>Actinomycetes</taxon>
        <taxon>Micrococcales</taxon>
        <taxon>Promicromonosporaceae</taxon>
        <taxon>Promicromonospora</taxon>
    </lineage>
</organism>
<feature type="transmembrane region" description="Helical" evidence="1">
    <location>
        <begin position="161"/>
        <end position="184"/>
    </location>
</feature>
<sequence length="286" mass="29508">MNDDVTPSATPAPSEHAARAHVETTPLVPALATDGGLGSALVAGLLVTFAMALLIPLGLVAAHGDGVDPSVLTRVVTLDVLLTIATLTAAAVALGSLRLLTAASLVTAVGIVMEAGLLGVRLASDSEVPRIGHIALLMLIVCPLALWWIAIRRGIIARRWLLLGFVLAVPAVTYLPAIVMAVVYVRLDLLAAYLGMVLGIVAAGLVGLPHRGTRWAAAGTFAVLALILALHVPPSLDGGATESVQVGITVTRVLVVSGAAVFAVMAARRTSERWLVRSEAPRVVQR</sequence>
<dbReference type="EMBL" id="JACGWV010000001">
    <property type="protein sequence ID" value="MBA8809272.1"/>
    <property type="molecule type" value="Genomic_DNA"/>
</dbReference>
<feature type="transmembrane region" description="Helical" evidence="1">
    <location>
        <begin position="71"/>
        <end position="92"/>
    </location>
</feature>
<comment type="caution">
    <text evidence="2">The sequence shown here is derived from an EMBL/GenBank/DDBJ whole genome shotgun (WGS) entry which is preliminary data.</text>
</comment>
<feature type="transmembrane region" description="Helical" evidence="1">
    <location>
        <begin position="131"/>
        <end position="149"/>
    </location>
</feature>
<keyword evidence="1" id="KW-0472">Membrane</keyword>
<feature type="transmembrane region" description="Helical" evidence="1">
    <location>
        <begin position="99"/>
        <end position="119"/>
    </location>
</feature>
<dbReference type="AlphaFoldDB" id="A0A7W3JAG5"/>
<accession>A0A7W3JAG5</accession>
<keyword evidence="1" id="KW-0812">Transmembrane</keyword>
<dbReference type="Proteomes" id="UP000540568">
    <property type="component" value="Unassembled WGS sequence"/>
</dbReference>
<evidence type="ECO:0000256" key="1">
    <source>
        <dbReference type="SAM" id="Phobius"/>
    </source>
</evidence>
<feature type="transmembrane region" description="Helical" evidence="1">
    <location>
        <begin position="40"/>
        <end position="59"/>
    </location>
</feature>
<feature type="transmembrane region" description="Helical" evidence="1">
    <location>
        <begin position="215"/>
        <end position="232"/>
    </location>
</feature>
<feature type="transmembrane region" description="Helical" evidence="1">
    <location>
        <begin position="190"/>
        <end position="208"/>
    </location>
</feature>
<evidence type="ECO:0000313" key="3">
    <source>
        <dbReference type="Proteomes" id="UP000540568"/>
    </source>
</evidence>
<keyword evidence="1" id="KW-1133">Transmembrane helix</keyword>
<dbReference type="RefSeq" id="WP_182618031.1">
    <property type="nucleotide sequence ID" value="NZ_BAAATF010000003.1"/>
</dbReference>
<proteinExistence type="predicted"/>
<gene>
    <name evidence="2" type="ORF">FHX71_003214</name>
</gene>
<keyword evidence="3" id="KW-1185">Reference proteome</keyword>
<protein>
    <submittedName>
        <fullName evidence="2">Uncharacterized protein</fullName>
    </submittedName>
</protein>